<proteinExistence type="predicted"/>
<evidence type="ECO:0000313" key="2">
    <source>
        <dbReference type="Proteomes" id="UP000183642"/>
    </source>
</evidence>
<dbReference type="OrthoDB" id="4744191at2"/>
<dbReference type="RefSeq" id="WP_075015740.1">
    <property type="nucleotide sequence ID" value="NZ_FOWE01000013.1"/>
</dbReference>
<evidence type="ECO:0008006" key="3">
    <source>
        <dbReference type="Google" id="ProtNLM"/>
    </source>
</evidence>
<dbReference type="AlphaFoldDB" id="A0A1I5ID16"/>
<keyword evidence="2" id="KW-1185">Reference proteome</keyword>
<organism evidence="1 2">
    <name type="scientific">Geodermatophilus obscurus</name>
    <dbReference type="NCBI Taxonomy" id="1861"/>
    <lineage>
        <taxon>Bacteria</taxon>
        <taxon>Bacillati</taxon>
        <taxon>Actinomycetota</taxon>
        <taxon>Actinomycetes</taxon>
        <taxon>Geodermatophilales</taxon>
        <taxon>Geodermatophilaceae</taxon>
        <taxon>Geodermatophilus</taxon>
    </lineage>
</organism>
<gene>
    <name evidence="1" type="ORF">SAMN05660359_04495</name>
</gene>
<reference evidence="2" key="1">
    <citation type="submission" date="2016-10" db="EMBL/GenBank/DDBJ databases">
        <authorList>
            <person name="Varghese N."/>
            <person name="Submissions S."/>
        </authorList>
    </citation>
    <scope>NUCLEOTIDE SEQUENCE [LARGE SCALE GENOMIC DNA]</scope>
    <source>
        <strain evidence="2">DSM 43161</strain>
    </source>
</reference>
<evidence type="ECO:0000313" key="1">
    <source>
        <dbReference type="EMBL" id="SFO58209.1"/>
    </source>
</evidence>
<accession>A0A1I5ID16</accession>
<sequence>MGLLQEALPASTLVVAIDPGKVINRVWLRTGAAGELVPPLSLPVLRPGLEQLHRLVVDHAGPARPVFAIEATGGLHQAWMRELNQRFPGSVRLFAPSETTAARAQLGSRRFKTDDRDCAPR</sequence>
<dbReference type="EMBL" id="FOWE01000013">
    <property type="protein sequence ID" value="SFO58209.1"/>
    <property type="molecule type" value="Genomic_DNA"/>
</dbReference>
<protein>
    <recommendedName>
        <fullName evidence="3">Transposase</fullName>
    </recommendedName>
</protein>
<dbReference type="Proteomes" id="UP000183642">
    <property type="component" value="Unassembled WGS sequence"/>
</dbReference>
<name>A0A1I5ID16_9ACTN</name>